<dbReference type="PRINTS" id="PR01415">
    <property type="entry name" value="ANKYRIN"/>
</dbReference>
<dbReference type="Pfam" id="PF00023">
    <property type="entry name" value="Ank"/>
    <property type="match status" value="2"/>
</dbReference>
<reference evidence="5" key="1">
    <citation type="submission" date="2014-11" db="EMBL/GenBank/DDBJ databases">
        <authorList>
            <person name="Otto D Thomas"/>
            <person name="Naeem Raeece"/>
        </authorList>
    </citation>
    <scope>NUCLEOTIDE SEQUENCE</scope>
</reference>
<sequence>MGGRKSVTPDARLTSPPTPLNERVFPGAADHVGDSLKEQADKRLTACQQEQRILQAKIEDVARHPKVEETLEENTDAKNTARLKEIREDLLLSAIGKCDTGRLRALLKGGSVNGKNAMHFAAEAGCGEAMRLLKKAGLCVNEWIREDSGITPLHTAAAAGRLEAVKVALDLGAWVDAETQDGETALHKAVSNGHSKVVSELIARGIYGNVPSKDGETALHKAASNGHSKVVSELITRDTYVHVPSKDGETALHKAASNGHSKVVSELIACGIYVNMPSKDGETALHKAASNGHSKVVSELIARGIYVHVPSKDGETALHKAASNGHSKVVSELIACGIYVNVPLKDGETALHKATSNGHSKVVSELIARGIYVNVPSKENDTALHAAARTGDETLISLLIDAGADLLAVNQGTLADYWGGSVLHKIVNDFNDCPKVAENIRVLGKAAGWTFVNHGDKEEHTVLSRAVLGSKEAFTAALLDSRAALPCKLLV</sequence>
<evidence type="ECO:0000313" key="5">
    <source>
        <dbReference type="EMBL" id="CEM37034.1"/>
    </source>
</evidence>
<feature type="region of interest" description="Disordered" evidence="4">
    <location>
        <begin position="1"/>
        <end position="32"/>
    </location>
</feature>
<dbReference type="PROSITE" id="PS50297">
    <property type="entry name" value="ANK_REP_REGION"/>
    <property type="match status" value="8"/>
</dbReference>
<dbReference type="PROSITE" id="PS50088">
    <property type="entry name" value="ANK_REPEAT"/>
    <property type="match status" value="8"/>
</dbReference>
<keyword evidence="2 3" id="KW-0040">ANK repeat</keyword>
<feature type="repeat" description="ANK" evidence="3">
    <location>
        <begin position="214"/>
        <end position="246"/>
    </location>
</feature>
<dbReference type="SMART" id="SM00248">
    <property type="entry name" value="ANK"/>
    <property type="match status" value="9"/>
</dbReference>
<feature type="repeat" description="ANK" evidence="3">
    <location>
        <begin position="313"/>
        <end position="345"/>
    </location>
</feature>
<keyword evidence="1" id="KW-0677">Repeat</keyword>
<dbReference type="InterPro" id="IPR050776">
    <property type="entry name" value="Ank_Repeat/CDKN_Inhibitor"/>
</dbReference>
<dbReference type="PANTHER" id="PTHR24201">
    <property type="entry name" value="ANK_REP_REGION DOMAIN-CONTAINING PROTEIN"/>
    <property type="match status" value="1"/>
</dbReference>
<evidence type="ECO:0000256" key="1">
    <source>
        <dbReference type="ARBA" id="ARBA00022737"/>
    </source>
</evidence>
<name>A0A0G4H0Y8_9ALVE</name>
<feature type="repeat" description="ANK" evidence="3">
    <location>
        <begin position="280"/>
        <end position="312"/>
    </location>
</feature>
<dbReference type="InterPro" id="IPR036770">
    <property type="entry name" value="Ankyrin_rpt-contain_sf"/>
</dbReference>
<feature type="repeat" description="ANK" evidence="3">
    <location>
        <begin position="148"/>
        <end position="180"/>
    </location>
</feature>
<dbReference type="AlphaFoldDB" id="A0A0G4H0Y8"/>
<feature type="repeat" description="ANK" evidence="3">
    <location>
        <begin position="247"/>
        <end position="279"/>
    </location>
</feature>
<dbReference type="EMBL" id="CDMZ01001751">
    <property type="protein sequence ID" value="CEM37034.1"/>
    <property type="molecule type" value="Genomic_DNA"/>
</dbReference>
<feature type="repeat" description="ANK" evidence="3">
    <location>
        <begin position="379"/>
        <end position="411"/>
    </location>
</feature>
<evidence type="ECO:0000256" key="4">
    <source>
        <dbReference type="SAM" id="MobiDB-lite"/>
    </source>
</evidence>
<evidence type="ECO:0000256" key="2">
    <source>
        <dbReference type="ARBA" id="ARBA00023043"/>
    </source>
</evidence>
<dbReference type="Gene3D" id="1.25.40.20">
    <property type="entry name" value="Ankyrin repeat-containing domain"/>
    <property type="match status" value="5"/>
</dbReference>
<feature type="non-terminal residue" evidence="5">
    <location>
        <position position="491"/>
    </location>
</feature>
<dbReference type="InterPro" id="IPR002110">
    <property type="entry name" value="Ankyrin_rpt"/>
</dbReference>
<feature type="repeat" description="ANK" evidence="3">
    <location>
        <begin position="181"/>
        <end position="213"/>
    </location>
</feature>
<evidence type="ECO:0000256" key="3">
    <source>
        <dbReference type="PROSITE-ProRule" id="PRU00023"/>
    </source>
</evidence>
<accession>A0A0G4H0Y8</accession>
<gene>
    <name evidence="5" type="ORF">Cvel_24209</name>
</gene>
<feature type="repeat" description="ANK" evidence="3">
    <location>
        <begin position="346"/>
        <end position="378"/>
    </location>
</feature>
<protein>
    <submittedName>
        <fullName evidence="5">Uncharacterized protein</fullName>
    </submittedName>
</protein>
<dbReference type="Pfam" id="PF12796">
    <property type="entry name" value="Ank_2"/>
    <property type="match status" value="3"/>
</dbReference>
<dbReference type="SUPFAM" id="SSF48403">
    <property type="entry name" value="Ankyrin repeat"/>
    <property type="match status" value="1"/>
</dbReference>
<proteinExistence type="predicted"/>
<organism evidence="5">
    <name type="scientific">Chromera velia CCMP2878</name>
    <dbReference type="NCBI Taxonomy" id="1169474"/>
    <lineage>
        <taxon>Eukaryota</taxon>
        <taxon>Sar</taxon>
        <taxon>Alveolata</taxon>
        <taxon>Colpodellida</taxon>
        <taxon>Chromeraceae</taxon>
        <taxon>Chromera</taxon>
    </lineage>
</organism>